<feature type="region of interest" description="Disordered" evidence="1">
    <location>
        <begin position="725"/>
        <end position="776"/>
    </location>
</feature>
<dbReference type="InterPro" id="IPR032427">
    <property type="entry name" value="P22_portal"/>
</dbReference>
<gene>
    <name evidence="2" type="ORF">G0028_06220</name>
</gene>
<dbReference type="Proteomes" id="UP000593966">
    <property type="component" value="Chromosome"/>
</dbReference>
<reference evidence="2 3" key="1">
    <citation type="submission" date="2020-02" db="EMBL/GenBank/DDBJ databases">
        <title>Tigecycline-resistant Acinetobacter species from pigs and migratory birds.</title>
        <authorList>
            <person name="Chen C."/>
            <person name="Sun J."/>
            <person name="Liao X.-P."/>
            <person name="Liu Y.-H."/>
        </authorList>
    </citation>
    <scope>NUCLEOTIDE SEQUENCE [LARGE SCALE GENOMIC DNA]</scope>
    <source>
        <strain evidence="2 3">YH12207_T</strain>
    </source>
</reference>
<name>A0A7S6VVI8_9GAMM</name>
<sequence length="776" mass="87781">MIDNTPANDELELTLHEIQEIHYEIEHQPLWRSTADKEMDYADGNQLDSDLLKRMQEIGIPPAVENLIGPAIRAIEGFETSTRTDWRVTANGEPGGQDVADALNYKLNQAERQSKADKACSDAFRPQICCGLGWVEVKRESNPLDYPYRCLSVRRNEIHWDMKAQEDDLSDARWLRRNRWVHPQRLKVAFSQHKELIERIAQHGSSWWEHDDVLDGGHGTNLSNAWANQRAWSLEEQYWYNPSSKEILVCEYWYRRWVEVIMLRFNDGRIVEFDENNPSHLYAAANGHAQPERATIARVRRAYWIGPHQLYDSPSPYPHKHFPYVPFFAFREDNTGVPFGFIRDMKYPQDLVNSTQAKLRWGMSSVRVTATKGATPLTPMQVRQQIARPDSYIELNQQHMAKPGSRFEVDRDFELNQHQFQMLNDGRLAIERTSSITSGFQGKQGTATSGKQEAIQVEQSDRSMQKVMDNFRAARTLVGEQLIALIIEDLGQKEEVVIIEGDAVTEERRVHINKPEVDELGYSYLSNDVQRTRLMVALSDVPSSKSFMEQQMNALSEITKSLPANIQVAVLPYIIALTDTPFKKDVIQAIKDASQAPTPEQIQQQIQDAVKQALADAGNEIKLRELELKERKAGSEIKEIDARSVQIGVQAAYSAMQAGAQVAQMPQIAPIADVVMQGAGYQRPNPMGDDPNFPVADQTAASNIRSPYIQGEGAQMGSEQLPVVEQNTSPMSPPVPHEVKQDMQRISLPQDESYARHGGTGMQGIETPRSSDNLGN</sequence>
<evidence type="ECO:0008006" key="4">
    <source>
        <dbReference type="Google" id="ProtNLM"/>
    </source>
</evidence>
<dbReference type="EMBL" id="CP048659">
    <property type="protein sequence ID" value="QOW45527.1"/>
    <property type="molecule type" value="Genomic_DNA"/>
</dbReference>
<organism evidence="2 3">
    <name type="scientific">Acinetobacter piscicola</name>
    <dbReference type="NCBI Taxonomy" id="2006115"/>
    <lineage>
        <taxon>Bacteria</taxon>
        <taxon>Pseudomonadati</taxon>
        <taxon>Pseudomonadota</taxon>
        <taxon>Gammaproteobacteria</taxon>
        <taxon>Moraxellales</taxon>
        <taxon>Moraxellaceae</taxon>
        <taxon>Acinetobacter</taxon>
    </lineage>
</organism>
<evidence type="ECO:0000256" key="1">
    <source>
        <dbReference type="SAM" id="MobiDB-lite"/>
    </source>
</evidence>
<accession>A0A7S6VVI8</accession>
<proteinExistence type="predicted"/>
<dbReference type="Pfam" id="PF16510">
    <property type="entry name" value="P22_portal"/>
    <property type="match status" value="1"/>
</dbReference>
<dbReference type="AlphaFoldDB" id="A0A7S6VVI8"/>
<keyword evidence="3" id="KW-1185">Reference proteome</keyword>
<protein>
    <recommendedName>
        <fullName evidence="4">Portal protein</fullName>
    </recommendedName>
</protein>
<dbReference type="RefSeq" id="WP_180044804.1">
    <property type="nucleotide sequence ID" value="NZ_CP048659.1"/>
</dbReference>
<evidence type="ECO:0000313" key="2">
    <source>
        <dbReference type="EMBL" id="QOW45527.1"/>
    </source>
</evidence>
<evidence type="ECO:0000313" key="3">
    <source>
        <dbReference type="Proteomes" id="UP000593966"/>
    </source>
</evidence>